<evidence type="ECO:0000313" key="1">
    <source>
        <dbReference type="EMBL" id="CAG6740395.1"/>
    </source>
</evidence>
<sequence>MVPKIKNTPNLSLLSSFFYTRVTRSSYFSDLYEEAPFAARFSLYSILHTNYFFVHAFKKNRKTLWKRNFLESLFESQKDLGSRVVLFMKFCTHQDIRSLFFSFEFIDGQSN</sequence>
<reference evidence="1" key="1">
    <citation type="submission" date="2021-05" db="EMBL/GenBank/DDBJ databases">
        <authorList>
            <person name="Alioto T."/>
            <person name="Alioto T."/>
            <person name="Gomez Garrido J."/>
        </authorList>
    </citation>
    <scope>NUCLEOTIDE SEQUENCE</scope>
</reference>
<accession>A0A8D8Z4I8</accession>
<dbReference type="EMBL" id="HBUF01418929">
    <property type="protein sequence ID" value="CAG6740395.1"/>
    <property type="molecule type" value="Transcribed_RNA"/>
</dbReference>
<organism evidence="1">
    <name type="scientific">Cacopsylla melanoneura</name>
    <dbReference type="NCBI Taxonomy" id="428564"/>
    <lineage>
        <taxon>Eukaryota</taxon>
        <taxon>Metazoa</taxon>
        <taxon>Ecdysozoa</taxon>
        <taxon>Arthropoda</taxon>
        <taxon>Hexapoda</taxon>
        <taxon>Insecta</taxon>
        <taxon>Pterygota</taxon>
        <taxon>Neoptera</taxon>
        <taxon>Paraneoptera</taxon>
        <taxon>Hemiptera</taxon>
        <taxon>Sternorrhyncha</taxon>
        <taxon>Psylloidea</taxon>
        <taxon>Psyllidae</taxon>
        <taxon>Psyllinae</taxon>
        <taxon>Cacopsylla</taxon>
    </lineage>
</organism>
<proteinExistence type="predicted"/>
<name>A0A8D8Z4I8_9HEMI</name>
<protein>
    <submittedName>
        <fullName evidence="1">Uncharacterized protein</fullName>
    </submittedName>
</protein>
<dbReference type="AlphaFoldDB" id="A0A8D8Z4I8"/>